<dbReference type="AlphaFoldDB" id="A0A0K8NUK3"/>
<evidence type="ECO:0000256" key="2">
    <source>
        <dbReference type="ARBA" id="ARBA00008959"/>
    </source>
</evidence>
<dbReference type="PANTHER" id="PTHR13779:SF7">
    <property type="entry name" value="ATPASE WRNIP1"/>
    <property type="match status" value="1"/>
</dbReference>
<dbReference type="SMART" id="SM00382">
    <property type="entry name" value="AAA"/>
    <property type="match status" value="1"/>
</dbReference>
<dbReference type="GO" id="GO:0000731">
    <property type="term" value="P:DNA synthesis involved in DNA repair"/>
    <property type="evidence" value="ECO:0007669"/>
    <property type="project" value="TreeGrafter"/>
</dbReference>
<name>A0A0K8NUK3_PISS1</name>
<dbReference type="Proteomes" id="UP000037660">
    <property type="component" value="Unassembled WGS sequence"/>
</dbReference>
<keyword evidence="5" id="KW-0547">Nucleotide-binding</keyword>
<keyword evidence="9" id="KW-0347">Helicase</keyword>
<dbReference type="GO" id="GO:0016887">
    <property type="term" value="F:ATP hydrolysis activity"/>
    <property type="evidence" value="ECO:0007669"/>
    <property type="project" value="InterPro"/>
</dbReference>
<reference evidence="9 10" key="2">
    <citation type="journal article" date="2016" name="Science">
        <title>A bacterium that degrades and assimilates poly(ethylene terephthalate).</title>
        <authorList>
            <person name="Yoshida S."/>
            <person name="Hiraga K."/>
            <person name="Takehana T."/>
            <person name="Taniguchi I."/>
            <person name="Yamaji H."/>
            <person name="Maeda Y."/>
            <person name="Toyohara K."/>
            <person name="Miyamoto K."/>
            <person name="Kimura Y."/>
            <person name="Oda K."/>
        </authorList>
    </citation>
    <scope>NUCLEOTIDE SEQUENCE [LARGE SCALE GENOMIC DNA]</scope>
    <source>
        <strain evidence="10">NBRC 110686 / TISTR 2288 / 201-F6</strain>
    </source>
</reference>
<dbReference type="Pfam" id="PF16193">
    <property type="entry name" value="AAA_assoc_2"/>
    <property type="match status" value="1"/>
</dbReference>
<comment type="function">
    <text evidence="1">DNA-dependent ATPase that plays important roles in cellular responses to stalled DNA replication processes.</text>
</comment>
<reference evidence="10" key="1">
    <citation type="submission" date="2015-07" db="EMBL/GenBank/DDBJ databases">
        <title>Discovery of a poly(ethylene terephthalate assimilation.</title>
        <authorList>
            <person name="Yoshida S."/>
            <person name="Hiraga K."/>
            <person name="Takehana T."/>
            <person name="Taniguchi I."/>
            <person name="Yamaji H."/>
            <person name="Maeda Y."/>
            <person name="Toyohara K."/>
            <person name="Miyamoto K."/>
            <person name="Kimura Y."/>
            <person name="Oda K."/>
        </authorList>
    </citation>
    <scope>NUCLEOTIDE SEQUENCE [LARGE SCALE GENOMIC DNA]</scope>
    <source>
        <strain evidence="10">NBRC 110686 / TISTR 2288 / 201-F6</strain>
    </source>
</reference>
<evidence type="ECO:0000256" key="3">
    <source>
        <dbReference type="ARBA" id="ARBA00020776"/>
    </source>
</evidence>
<dbReference type="Gene3D" id="1.10.8.60">
    <property type="match status" value="1"/>
</dbReference>
<dbReference type="FunFam" id="3.40.50.300:FF:000137">
    <property type="entry name" value="Replication-associated recombination protein A"/>
    <property type="match status" value="1"/>
</dbReference>
<dbReference type="InterPro" id="IPR051314">
    <property type="entry name" value="AAA_ATPase_RarA/MGS1/WRNIP1"/>
</dbReference>
<evidence type="ECO:0000259" key="8">
    <source>
        <dbReference type="SMART" id="SM00382"/>
    </source>
</evidence>
<evidence type="ECO:0000313" key="10">
    <source>
        <dbReference type="Proteomes" id="UP000037660"/>
    </source>
</evidence>
<dbReference type="InterPro" id="IPR021886">
    <property type="entry name" value="MgsA_C"/>
</dbReference>
<dbReference type="SUPFAM" id="SSF52540">
    <property type="entry name" value="P-loop containing nucleoside triphosphate hydrolases"/>
    <property type="match status" value="1"/>
</dbReference>
<dbReference type="InterPro" id="IPR003593">
    <property type="entry name" value="AAA+_ATPase"/>
</dbReference>
<dbReference type="Gene3D" id="1.10.3710.10">
    <property type="entry name" value="DNA polymerase III clamp loader subunits, C-terminal domain"/>
    <property type="match status" value="1"/>
</dbReference>
<dbReference type="GO" id="GO:0003677">
    <property type="term" value="F:DNA binding"/>
    <property type="evidence" value="ECO:0007669"/>
    <property type="project" value="InterPro"/>
</dbReference>
<dbReference type="GO" id="GO:0006261">
    <property type="term" value="P:DNA-templated DNA replication"/>
    <property type="evidence" value="ECO:0007669"/>
    <property type="project" value="TreeGrafter"/>
</dbReference>
<evidence type="ECO:0000256" key="4">
    <source>
        <dbReference type="ARBA" id="ARBA00022705"/>
    </source>
</evidence>
<dbReference type="InterPro" id="IPR027417">
    <property type="entry name" value="P-loop_NTPase"/>
</dbReference>
<feature type="compositionally biased region" description="Low complexity" evidence="7">
    <location>
        <begin position="14"/>
        <end position="34"/>
    </location>
</feature>
<dbReference type="Pfam" id="PF12002">
    <property type="entry name" value="MgsA_C"/>
    <property type="match status" value="1"/>
</dbReference>
<keyword evidence="9" id="KW-0378">Hydrolase</keyword>
<protein>
    <recommendedName>
        <fullName evidence="3">Replication-associated recombination protein A</fullName>
    </recommendedName>
</protein>
<comment type="similarity">
    <text evidence="2">Belongs to the AAA ATPase family. RarA/MGS1/WRNIP1 subfamily.</text>
</comment>
<accession>A0A0K8NUK3</accession>
<dbReference type="FunFam" id="1.20.272.10:FF:000001">
    <property type="entry name" value="Putative AAA family ATPase"/>
    <property type="match status" value="1"/>
</dbReference>
<dbReference type="PANTHER" id="PTHR13779">
    <property type="entry name" value="WERNER HELICASE-INTERACTING PROTEIN 1 FAMILY MEMBER"/>
    <property type="match status" value="1"/>
</dbReference>
<evidence type="ECO:0000256" key="1">
    <source>
        <dbReference type="ARBA" id="ARBA00002393"/>
    </source>
</evidence>
<evidence type="ECO:0000256" key="5">
    <source>
        <dbReference type="ARBA" id="ARBA00022741"/>
    </source>
</evidence>
<sequence>MSTLPLPLDPPAGEPAAGPAPARRAGAAGDPATADDAAPLAERLRPRHLDEVIGQQHLLGPGKPLRTAFDAGRLHSMILWGPPGVGKTTLARLMADAFDAEFMPISAVLGGVKDIREAVELAQRARAAGRRSVVFVDEVHRFNKAQQDAFLPHVESGLFTFVGATTENPSFEVNSALLSRASVHVLQALDDADQARLLQRAEALLAAPPLSEGARRRLIGYADGDARRLLNAYENLVASAAAAGTAPDVLDEAALDNALGEQMRRYDKGGEQFYDTISALHKSVRGSDPDAALYWFVRMLDGGVDPRYVSRRLVRMAVEDIGLADPRALRLALDAAETFERLGSPEGELALAEAVVYLAVAPKSNAVYTAYKAARALVKQDGSRPVPLRLRNAPTRLMKDLDYGRGYRYAHDEAEGFAAGERYWPDDLPDQRFYRPVERGLEIRIAEKLAQLQALNAAAKKG</sequence>
<keyword evidence="10" id="KW-1185">Reference proteome</keyword>
<evidence type="ECO:0000313" key="9">
    <source>
        <dbReference type="EMBL" id="GAP33625.1"/>
    </source>
</evidence>
<gene>
    <name evidence="9" type="ORF">ISF6_0071</name>
</gene>
<dbReference type="Pfam" id="PF00004">
    <property type="entry name" value="AAA"/>
    <property type="match status" value="1"/>
</dbReference>
<dbReference type="InterPro" id="IPR003959">
    <property type="entry name" value="ATPase_AAA_core"/>
</dbReference>
<dbReference type="EMBL" id="BBYR01000001">
    <property type="protein sequence ID" value="GAP33625.1"/>
    <property type="molecule type" value="Genomic_DNA"/>
</dbReference>
<dbReference type="InterPro" id="IPR008921">
    <property type="entry name" value="DNA_pol3_clamp-load_cplx_C"/>
</dbReference>
<dbReference type="SUPFAM" id="SSF48019">
    <property type="entry name" value="post-AAA+ oligomerization domain-like"/>
    <property type="match status" value="1"/>
</dbReference>
<keyword evidence="6" id="KW-0067">ATP-binding</keyword>
<dbReference type="GO" id="GO:0005524">
    <property type="term" value="F:ATP binding"/>
    <property type="evidence" value="ECO:0007669"/>
    <property type="project" value="UniProtKB-KW"/>
</dbReference>
<dbReference type="Gene3D" id="3.40.50.300">
    <property type="entry name" value="P-loop containing nucleotide triphosphate hydrolases"/>
    <property type="match status" value="1"/>
</dbReference>
<feature type="domain" description="AAA+ ATPase" evidence="8">
    <location>
        <begin position="73"/>
        <end position="189"/>
    </location>
</feature>
<evidence type="ECO:0000256" key="7">
    <source>
        <dbReference type="SAM" id="MobiDB-lite"/>
    </source>
</evidence>
<dbReference type="GO" id="GO:0017116">
    <property type="term" value="F:single-stranded DNA helicase activity"/>
    <property type="evidence" value="ECO:0007669"/>
    <property type="project" value="TreeGrafter"/>
</dbReference>
<organism evidence="9 10">
    <name type="scientific">Piscinibacter sakaiensis</name>
    <name type="common">Ideonella sakaiensis</name>
    <dbReference type="NCBI Taxonomy" id="1547922"/>
    <lineage>
        <taxon>Bacteria</taxon>
        <taxon>Pseudomonadati</taxon>
        <taxon>Pseudomonadota</taxon>
        <taxon>Betaproteobacteria</taxon>
        <taxon>Burkholderiales</taxon>
        <taxon>Sphaerotilaceae</taxon>
        <taxon>Piscinibacter</taxon>
    </lineage>
</organism>
<feature type="region of interest" description="Disordered" evidence="7">
    <location>
        <begin position="1"/>
        <end position="34"/>
    </location>
</feature>
<proteinExistence type="inferred from homology"/>
<keyword evidence="4" id="KW-0235">DNA replication</keyword>
<dbReference type="CDD" id="cd18139">
    <property type="entry name" value="HLD_clamp_RarA"/>
    <property type="match status" value="1"/>
</dbReference>
<dbReference type="STRING" id="1547922.ISF6_0071"/>
<dbReference type="CDD" id="cd00009">
    <property type="entry name" value="AAA"/>
    <property type="match status" value="1"/>
</dbReference>
<comment type="caution">
    <text evidence="9">The sequence shown here is derived from an EMBL/GenBank/DDBJ whole genome shotgun (WGS) entry which is preliminary data.</text>
</comment>
<dbReference type="Gene3D" id="1.20.272.10">
    <property type="match status" value="1"/>
</dbReference>
<evidence type="ECO:0000256" key="6">
    <source>
        <dbReference type="ARBA" id="ARBA00022840"/>
    </source>
</evidence>
<dbReference type="GO" id="GO:0008047">
    <property type="term" value="F:enzyme activator activity"/>
    <property type="evidence" value="ECO:0007669"/>
    <property type="project" value="TreeGrafter"/>
</dbReference>
<dbReference type="InterPro" id="IPR032423">
    <property type="entry name" value="AAA_assoc_2"/>
</dbReference>